<dbReference type="NCBIfam" id="TIGR01383">
    <property type="entry name" value="not_thiJ"/>
    <property type="match status" value="1"/>
</dbReference>
<dbReference type="InterPro" id="IPR002818">
    <property type="entry name" value="DJ-1/PfpI"/>
</dbReference>
<dbReference type="InterPro" id="IPR050325">
    <property type="entry name" value="Prot/Nucl_acid_deglycase"/>
</dbReference>
<proteinExistence type="predicted"/>
<keyword evidence="3" id="KW-1185">Reference proteome</keyword>
<evidence type="ECO:0000313" key="2">
    <source>
        <dbReference type="EMBL" id="ADZ82850.1"/>
    </source>
</evidence>
<dbReference type="InterPro" id="IPR006287">
    <property type="entry name" value="DJ-1"/>
</dbReference>
<reference evidence="2 3" key="1">
    <citation type="journal article" date="2011" name="J. Bacteriol.">
        <title>Complete genome sequence of the cellulose-degrading bacterium Cellulosilyticum lentocellum.</title>
        <authorList>
            <consortium name="US DOE Joint Genome Institute"/>
            <person name="Miller D.A."/>
            <person name="Suen G."/>
            <person name="Bruce D."/>
            <person name="Copeland A."/>
            <person name="Cheng J.F."/>
            <person name="Detter C."/>
            <person name="Goodwin L.A."/>
            <person name="Han C.S."/>
            <person name="Hauser L.J."/>
            <person name="Land M.L."/>
            <person name="Lapidus A."/>
            <person name="Lucas S."/>
            <person name="Meincke L."/>
            <person name="Pitluck S."/>
            <person name="Tapia R."/>
            <person name="Teshima H."/>
            <person name="Woyke T."/>
            <person name="Fox B.G."/>
            <person name="Angert E.R."/>
            <person name="Currie C.R."/>
        </authorList>
    </citation>
    <scope>NUCLEOTIDE SEQUENCE [LARGE SCALE GENOMIC DNA]</scope>
    <source>
        <strain evidence="3">ATCC 49066 / DSM 5427 / NCIMB 11756 / RHM5</strain>
    </source>
</reference>
<dbReference type="Gene3D" id="3.40.50.880">
    <property type="match status" value="1"/>
</dbReference>
<dbReference type="eggNOG" id="COG0693">
    <property type="taxonomic scope" value="Bacteria"/>
</dbReference>
<gene>
    <name evidence="2" type="ordered locus">Clole_1121</name>
</gene>
<dbReference type="STRING" id="642492.Clole_1121"/>
<sequence length="182" mass="19685">MRVAVYFGTGYEEIEALSVVDILRRGKVEVTMVGVSGKTVVSSRGISVNMDKTIDEVDHTKVDMIVLPGGVPGINHLEENSMLIEQLRCFKEQHKWIAAICAAPSILGKHGLLKGETATCYPGYENELIGCQYSEEGVVLSNHVVTGKGAGYSISFAFKLLEIIKGEIVAGEVKKGMLIADK</sequence>
<dbReference type="HOGENOM" id="CLU_000445_44_2_9"/>
<evidence type="ECO:0000313" key="3">
    <source>
        <dbReference type="Proteomes" id="UP000008467"/>
    </source>
</evidence>
<dbReference type="Proteomes" id="UP000008467">
    <property type="component" value="Chromosome"/>
</dbReference>
<evidence type="ECO:0000259" key="1">
    <source>
        <dbReference type="Pfam" id="PF01965"/>
    </source>
</evidence>
<dbReference type="InterPro" id="IPR029062">
    <property type="entry name" value="Class_I_gatase-like"/>
</dbReference>
<name>F2JSL6_CELLD</name>
<dbReference type="RefSeq" id="WP_013656149.1">
    <property type="nucleotide sequence ID" value="NC_015275.1"/>
</dbReference>
<dbReference type="PANTHER" id="PTHR48094">
    <property type="entry name" value="PROTEIN/NUCLEIC ACID DEGLYCASE DJ-1-RELATED"/>
    <property type="match status" value="1"/>
</dbReference>
<dbReference type="EMBL" id="CP002582">
    <property type="protein sequence ID" value="ADZ82850.1"/>
    <property type="molecule type" value="Genomic_DNA"/>
</dbReference>
<dbReference type="KEGG" id="cle:Clole_1121"/>
<dbReference type="GO" id="GO:0005737">
    <property type="term" value="C:cytoplasm"/>
    <property type="evidence" value="ECO:0007669"/>
    <property type="project" value="TreeGrafter"/>
</dbReference>
<dbReference type="CDD" id="cd03135">
    <property type="entry name" value="GATase1_DJ-1"/>
    <property type="match status" value="1"/>
</dbReference>
<dbReference type="Pfam" id="PF01965">
    <property type="entry name" value="DJ-1_PfpI"/>
    <property type="match status" value="1"/>
</dbReference>
<dbReference type="SUPFAM" id="SSF52317">
    <property type="entry name" value="Class I glutamine amidotransferase-like"/>
    <property type="match status" value="1"/>
</dbReference>
<organism evidence="2 3">
    <name type="scientific">Cellulosilyticum lentocellum (strain ATCC 49066 / DSM 5427 / NCIMB 11756 / RHM5)</name>
    <name type="common">Clostridium lentocellum</name>
    <dbReference type="NCBI Taxonomy" id="642492"/>
    <lineage>
        <taxon>Bacteria</taxon>
        <taxon>Bacillati</taxon>
        <taxon>Bacillota</taxon>
        <taxon>Clostridia</taxon>
        <taxon>Lachnospirales</taxon>
        <taxon>Cellulosilyticaceae</taxon>
        <taxon>Cellulosilyticum</taxon>
    </lineage>
</organism>
<accession>F2JSL6</accession>
<dbReference type="PANTHER" id="PTHR48094:SF12">
    <property type="entry name" value="PARKINSON DISEASE PROTEIN 7 HOMOLOG"/>
    <property type="match status" value="1"/>
</dbReference>
<dbReference type="AlphaFoldDB" id="F2JSL6"/>
<protein>
    <submittedName>
        <fullName evidence="2">DJ-1 family protein</fullName>
    </submittedName>
</protein>
<feature type="domain" description="DJ-1/PfpI" evidence="1">
    <location>
        <begin position="1"/>
        <end position="162"/>
    </location>
</feature>